<name>W0I2I6_9GAMM</name>
<dbReference type="AlphaFoldDB" id="W0I2I6"/>
<proteinExistence type="predicted"/>
<reference evidence="1 2" key="1">
    <citation type="journal article" date="2014" name="Genome Biol. Evol.">
        <title>Genome degeneration and adaptation in a nascent stage of symbiosis.</title>
        <authorList>
            <person name="Oakeson K.F."/>
            <person name="Gil R."/>
            <person name="Clayton A.L."/>
            <person name="Dunn D.M."/>
            <person name="von Niederhausern A.C."/>
            <person name="Hamil C."/>
            <person name="Aoyagi A."/>
            <person name="Duval B."/>
            <person name="Baca A."/>
            <person name="Silva F.J."/>
            <person name="Vallier A."/>
            <person name="Jackson D.G."/>
            <person name="Latorre A."/>
            <person name="Weiss R.B."/>
            <person name="Heddi A."/>
            <person name="Moya A."/>
            <person name="Dale C."/>
        </authorList>
    </citation>
    <scope>NUCLEOTIDE SEQUENCE [LARGE SCALE GENOMIC DNA]</scope>
    <source>
        <strain evidence="1 2">HS1</strain>
    </source>
</reference>
<sequence length="313" mass="35026">MFTLFNAKYRRIRARHDRPYQPVAGGLPVSSVVIPSVGADYVEEALLSATFAARYAPDLAEIVIVTDQSAAAFPVLPAKTRVATLSDETRGGDYPYKQIFLSRLVKMQAPLQARTDGILMIDSDLNLLSMPHIALHDDHLYSSFRRGKMIDKLRGLAPEAVPAYYRDAVRPKLVDHVNGAFLAATRQTWLRMCPIWIAFFRDTWSRMAGSQPPTDQLPLAAMLDTLDIRTVNLGEWMNWPVAKRIGGTLSVIPPQVVGAHGGFPLSEWQKYLQSRETPLLFKPQTYTRKVRYLSDEERLAHAAAPHSQSTGKI</sequence>
<protein>
    <submittedName>
        <fullName evidence="1">Uncharacterized protein</fullName>
    </submittedName>
</protein>
<keyword evidence="2" id="KW-1185">Reference proteome</keyword>
<dbReference type="OrthoDB" id="6501882at2"/>
<organism evidence="1 2">
    <name type="scientific">Sodalis praecaptivus</name>
    <dbReference type="NCBI Taxonomy" id="1239307"/>
    <lineage>
        <taxon>Bacteria</taxon>
        <taxon>Pseudomonadati</taxon>
        <taxon>Pseudomonadota</taxon>
        <taxon>Gammaproteobacteria</taxon>
        <taxon>Enterobacterales</taxon>
        <taxon>Bruguierivoracaceae</taxon>
        <taxon>Sodalis</taxon>
    </lineage>
</organism>
<dbReference type="Proteomes" id="UP000019028">
    <property type="component" value="Chromosome"/>
</dbReference>
<dbReference type="HOGENOM" id="CLU_079878_0_0_6"/>
<accession>W0I2I6</accession>
<dbReference type="EMBL" id="CP006569">
    <property type="protein sequence ID" value="AHF78957.1"/>
    <property type="molecule type" value="Genomic_DNA"/>
</dbReference>
<evidence type="ECO:0000313" key="2">
    <source>
        <dbReference type="Proteomes" id="UP000019028"/>
    </source>
</evidence>
<dbReference type="KEGG" id="sod:Sant_4001"/>
<dbReference type="RefSeq" id="WP_025424080.1">
    <property type="nucleotide sequence ID" value="NZ_CP006569.1"/>
</dbReference>
<evidence type="ECO:0000313" key="1">
    <source>
        <dbReference type="EMBL" id="AHF78957.1"/>
    </source>
</evidence>
<dbReference type="PATRIC" id="fig|1239307.3.peg.4416"/>
<gene>
    <name evidence="1" type="ORF">Sant_4001</name>
</gene>